<sequence length="41" mass="4634">MRNDEGIRGTTRELVNILSSPKMQNARSRDRGRSTFSPPTT</sequence>
<feature type="region of interest" description="Disordered" evidence="1">
    <location>
        <begin position="1"/>
        <end position="41"/>
    </location>
</feature>
<reference evidence="2 3" key="1">
    <citation type="submission" date="2015-08" db="EMBL/GenBank/DDBJ databases">
        <authorList>
            <person name="Babu N.S."/>
            <person name="Beckwith C.J."/>
            <person name="Beseler K.G."/>
            <person name="Brison A."/>
            <person name="Carone J.V."/>
            <person name="Caskin T.P."/>
            <person name="Diamond M."/>
            <person name="Durham M.E."/>
            <person name="Foxe J.M."/>
            <person name="Go M."/>
            <person name="Henderson B.A."/>
            <person name="Jones I.B."/>
            <person name="McGettigan J.A."/>
            <person name="Micheletti S.J."/>
            <person name="Nasrallah M.E."/>
            <person name="Ortiz D."/>
            <person name="Piller C.R."/>
            <person name="Privatt S.R."/>
            <person name="Schneider S.L."/>
            <person name="Sharp S."/>
            <person name="Smith T.C."/>
            <person name="Stanton J.D."/>
            <person name="Ullery H.E."/>
            <person name="Wilson R.J."/>
            <person name="Serrano M.G."/>
            <person name="Buck G."/>
            <person name="Lee V."/>
            <person name="Wang Y."/>
            <person name="Carvalho R."/>
            <person name="Voegtly L."/>
            <person name="Shi R."/>
            <person name="Duckworth R."/>
            <person name="Johnson A."/>
            <person name="Loviza R."/>
            <person name="Walstead R."/>
            <person name="Shah Z."/>
            <person name="Kiflezghi M."/>
            <person name="Wade K."/>
            <person name="Ball S.L."/>
            <person name="Bradley K.W."/>
            <person name="Asai D.J."/>
            <person name="Bowman C.A."/>
            <person name="Russell D.A."/>
            <person name="Pope W.H."/>
            <person name="Jacobs-Sera D."/>
            <person name="Hendrix R.W."/>
            <person name="Hatfull G.F."/>
        </authorList>
    </citation>
    <scope>NUCLEOTIDE SEQUENCE [LARGE SCALE GENOMIC DNA]</scope>
    <source>
        <strain evidence="2 3">DSM 27648</strain>
    </source>
</reference>
<organism evidence="2 3">
    <name type="scientific">Labilithrix luteola</name>
    <dbReference type="NCBI Taxonomy" id="1391654"/>
    <lineage>
        <taxon>Bacteria</taxon>
        <taxon>Pseudomonadati</taxon>
        <taxon>Myxococcota</taxon>
        <taxon>Polyangia</taxon>
        <taxon>Polyangiales</taxon>
        <taxon>Labilitrichaceae</taxon>
        <taxon>Labilithrix</taxon>
    </lineage>
</organism>
<dbReference type="EMBL" id="CP012333">
    <property type="protein sequence ID" value="AKU95440.1"/>
    <property type="molecule type" value="Genomic_DNA"/>
</dbReference>
<dbReference type="AlphaFoldDB" id="A0A0K1PPH2"/>
<accession>A0A0K1PPH2</accession>
<evidence type="ECO:0000313" key="3">
    <source>
        <dbReference type="Proteomes" id="UP000064967"/>
    </source>
</evidence>
<protein>
    <submittedName>
        <fullName evidence="2">Uncharacterized protein</fullName>
    </submittedName>
</protein>
<evidence type="ECO:0000256" key="1">
    <source>
        <dbReference type="SAM" id="MobiDB-lite"/>
    </source>
</evidence>
<dbReference type="KEGG" id="llu:AKJ09_02104"/>
<keyword evidence="3" id="KW-1185">Reference proteome</keyword>
<feature type="compositionally biased region" description="Polar residues" evidence="1">
    <location>
        <begin position="17"/>
        <end position="26"/>
    </location>
</feature>
<evidence type="ECO:0000313" key="2">
    <source>
        <dbReference type="EMBL" id="AKU95440.1"/>
    </source>
</evidence>
<feature type="compositionally biased region" description="Basic and acidic residues" evidence="1">
    <location>
        <begin position="1"/>
        <end position="11"/>
    </location>
</feature>
<proteinExistence type="predicted"/>
<dbReference type="Proteomes" id="UP000064967">
    <property type="component" value="Chromosome"/>
</dbReference>
<name>A0A0K1PPH2_9BACT</name>
<gene>
    <name evidence="2" type="ORF">AKJ09_02104</name>
</gene>